<evidence type="ECO:0000256" key="8">
    <source>
        <dbReference type="SAM" id="Phobius"/>
    </source>
</evidence>
<proteinExistence type="inferred from homology"/>
<feature type="transmembrane region" description="Helical" evidence="8">
    <location>
        <begin position="30"/>
        <end position="52"/>
    </location>
</feature>
<dbReference type="PANTHER" id="PTHR11403:SF2">
    <property type="entry name" value="CYTOCHROME BO(3) UBIQUINOL OXIDASE SUBUNIT 3"/>
    <property type="match status" value="1"/>
</dbReference>
<dbReference type="SUPFAM" id="SSF81452">
    <property type="entry name" value="Cytochrome c oxidase subunit III-like"/>
    <property type="match status" value="1"/>
</dbReference>
<dbReference type="RefSeq" id="WP_013849247.1">
    <property type="nucleotide sequence ID" value="NC_015594.1"/>
</dbReference>
<keyword evidence="6 8" id="KW-0472">Membrane</keyword>
<dbReference type="HOGENOM" id="CLU_044071_0_2_5"/>
<gene>
    <name evidence="10" type="ORF">Sphch_3423</name>
</gene>
<keyword evidence="4 7" id="KW-0812">Transmembrane</keyword>
<dbReference type="GO" id="GO:0019646">
    <property type="term" value="P:aerobic electron transport chain"/>
    <property type="evidence" value="ECO:0007669"/>
    <property type="project" value="InterPro"/>
</dbReference>
<feature type="transmembrane region" description="Helical" evidence="8">
    <location>
        <begin position="99"/>
        <end position="116"/>
    </location>
</feature>
<sequence>MNRALRIAGDLSHLPDSGSGPHSIAWWGNIGFMAIEGFAFLLAGGCYLYLMLASPVWPPSHAAPPDLFWGALFTCVLLLSELPNRWLIRKAKEKDRRSVRIGVVVMTLIGLALFGPRVAEFDHLNIRWDQNAYGSVLWMLLLHSTHLLTDWFDTLVLAVLLHSHEVGDRQLADVRDNALYWRFVELSWLPIYALVYWAPRLA</sequence>
<protein>
    <submittedName>
        <fullName evidence="10">Cytochrome c oxidase subunit III</fullName>
    </submittedName>
</protein>
<evidence type="ECO:0000256" key="3">
    <source>
        <dbReference type="ARBA" id="ARBA00022475"/>
    </source>
</evidence>
<dbReference type="GO" id="GO:0004129">
    <property type="term" value="F:cytochrome-c oxidase activity"/>
    <property type="evidence" value="ECO:0007669"/>
    <property type="project" value="InterPro"/>
</dbReference>
<dbReference type="PANTHER" id="PTHR11403">
    <property type="entry name" value="CYTOCHROME C OXIDASE SUBUNIT III"/>
    <property type="match status" value="1"/>
</dbReference>
<name>F6F3K5_SPHCR</name>
<evidence type="ECO:0000313" key="11">
    <source>
        <dbReference type="Proteomes" id="UP000007150"/>
    </source>
</evidence>
<feature type="transmembrane region" description="Helical" evidence="8">
    <location>
        <begin position="67"/>
        <end position="87"/>
    </location>
</feature>
<reference evidence="10 11" key="1">
    <citation type="submission" date="2011-05" db="EMBL/GenBank/DDBJ databases">
        <title>Complete sequence of chromosome 2 of Sphingobium chlorophenolicum L-1.</title>
        <authorList>
            <consortium name="US DOE Joint Genome Institute"/>
            <person name="Lucas S."/>
            <person name="Han J."/>
            <person name="Lapidus A."/>
            <person name="Cheng J.-F."/>
            <person name="Goodwin L."/>
            <person name="Pitluck S."/>
            <person name="Peters L."/>
            <person name="Daligault H."/>
            <person name="Han C."/>
            <person name="Tapia R."/>
            <person name="Land M."/>
            <person name="Hauser L."/>
            <person name="Kyrpides N."/>
            <person name="Ivanova N."/>
            <person name="Pagani I."/>
            <person name="Turner P."/>
            <person name="Copley S."/>
            <person name="Woyke T."/>
        </authorList>
    </citation>
    <scope>NUCLEOTIDE SEQUENCE [LARGE SCALE GENOMIC DNA]</scope>
    <source>
        <strain evidence="10 11">L-1</strain>
    </source>
</reference>
<evidence type="ECO:0000256" key="2">
    <source>
        <dbReference type="ARBA" id="ARBA00010581"/>
    </source>
</evidence>
<evidence type="ECO:0000259" key="9">
    <source>
        <dbReference type="PROSITE" id="PS50253"/>
    </source>
</evidence>
<evidence type="ECO:0000313" key="10">
    <source>
        <dbReference type="EMBL" id="AEG51017.1"/>
    </source>
</evidence>
<accession>F6F3K5</accession>
<keyword evidence="3" id="KW-1003">Cell membrane</keyword>
<dbReference type="InterPro" id="IPR000298">
    <property type="entry name" value="Cyt_c_oxidase-like_su3"/>
</dbReference>
<feature type="transmembrane region" description="Helical" evidence="8">
    <location>
        <begin position="136"/>
        <end position="159"/>
    </location>
</feature>
<keyword evidence="11" id="KW-1185">Reference proteome</keyword>
<evidence type="ECO:0000256" key="4">
    <source>
        <dbReference type="ARBA" id="ARBA00022692"/>
    </source>
</evidence>
<dbReference type="InterPro" id="IPR035973">
    <property type="entry name" value="Cyt_c_oxidase_su3-like_sf"/>
</dbReference>
<dbReference type="InterPro" id="IPR013833">
    <property type="entry name" value="Cyt_c_oxidase_su3_a-hlx"/>
</dbReference>
<keyword evidence="5 8" id="KW-1133">Transmembrane helix</keyword>
<organism evidence="10 11">
    <name type="scientific">Sphingobium chlorophenolicum L-1</name>
    <dbReference type="NCBI Taxonomy" id="690566"/>
    <lineage>
        <taxon>Bacteria</taxon>
        <taxon>Pseudomonadati</taxon>
        <taxon>Pseudomonadota</taxon>
        <taxon>Alphaproteobacteria</taxon>
        <taxon>Sphingomonadales</taxon>
        <taxon>Sphingomonadaceae</taxon>
        <taxon>Sphingobium</taxon>
    </lineage>
</organism>
<dbReference type="STRING" id="690566.Sphch_3423"/>
<dbReference type="Proteomes" id="UP000007150">
    <property type="component" value="Chromosome 2"/>
</dbReference>
<feature type="domain" description="Heme-copper oxidase subunit III family profile" evidence="9">
    <location>
        <begin position="27"/>
        <end position="200"/>
    </location>
</feature>
<dbReference type="Gene3D" id="1.20.120.80">
    <property type="entry name" value="Cytochrome c oxidase, subunit III, four-helix bundle"/>
    <property type="match status" value="1"/>
</dbReference>
<dbReference type="PROSITE" id="PS50253">
    <property type="entry name" value="COX3"/>
    <property type="match status" value="1"/>
</dbReference>
<dbReference type="AlphaFoldDB" id="F6F3K5"/>
<dbReference type="Pfam" id="PF00510">
    <property type="entry name" value="COX3"/>
    <property type="match status" value="1"/>
</dbReference>
<comment type="similarity">
    <text evidence="2 7">Belongs to the cytochrome c oxidase subunit 3 family.</text>
</comment>
<dbReference type="InterPro" id="IPR024791">
    <property type="entry name" value="Cyt_c/ubiquinol_Oxase_su3"/>
</dbReference>
<feature type="transmembrane region" description="Helical" evidence="8">
    <location>
        <begin position="179"/>
        <end position="198"/>
    </location>
</feature>
<dbReference type="GO" id="GO:0005886">
    <property type="term" value="C:plasma membrane"/>
    <property type="evidence" value="ECO:0007669"/>
    <property type="project" value="UniProtKB-SubCell"/>
</dbReference>
<comment type="subcellular location">
    <subcellularLocation>
        <location evidence="1 7">Cell membrane</location>
        <topology evidence="1 7">Multi-pass membrane protein</topology>
    </subcellularLocation>
</comment>
<evidence type="ECO:0000256" key="1">
    <source>
        <dbReference type="ARBA" id="ARBA00004651"/>
    </source>
</evidence>
<evidence type="ECO:0000256" key="6">
    <source>
        <dbReference type="ARBA" id="ARBA00023136"/>
    </source>
</evidence>
<dbReference type="KEGG" id="sch:Sphch_3423"/>
<evidence type="ECO:0000256" key="5">
    <source>
        <dbReference type="ARBA" id="ARBA00022989"/>
    </source>
</evidence>
<evidence type="ECO:0000256" key="7">
    <source>
        <dbReference type="RuleBase" id="RU003376"/>
    </source>
</evidence>
<dbReference type="EMBL" id="CP002799">
    <property type="protein sequence ID" value="AEG51017.1"/>
    <property type="molecule type" value="Genomic_DNA"/>
</dbReference>